<evidence type="ECO:0000313" key="7">
    <source>
        <dbReference type="EMBL" id="KNG90519.1"/>
    </source>
</evidence>
<evidence type="ECO:0000256" key="2">
    <source>
        <dbReference type="ARBA" id="ARBA00023157"/>
    </source>
</evidence>
<feature type="site" description="Deprotonates C-terminal active site Cys" evidence="4">
    <location>
        <position position="26"/>
    </location>
</feature>
<dbReference type="PRINTS" id="PR00421">
    <property type="entry name" value="THIOREDOXIN"/>
</dbReference>
<gene>
    <name evidence="7" type="ORF">ANOM_001256</name>
</gene>
<evidence type="ECO:0000256" key="4">
    <source>
        <dbReference type="PIRSR" id="PIRSR000077-1"/>
    </source>
</evidence>
<comment type="caution">
    <text evidence="7">The sequence shown here is derived from an EMBL/GenBank/DDBJ whole genome shotgun (WGS) entry which is preliminary data.</text>
</comment>
<dbReference type="InterPro" id="IPR017937">
    <property type="entry name" value="Thioredoxin_CS"/>
</dbReference>
<dbReference type="PANTHER" id="PTHR46115">
    <property type="entry name" value="THIOREDOXIN-LIKE PROTEIN 1"/>
    <property type="match status" value="1"/>
</dbReference>
<dbReference type="InterPro" id="IPR005746">
    <property type="entry name" value="Thioredoxin"/>
</dbReference>
<protein>
    <recommendedName>
        <fullName evidence="3">Thioredoxin</fullName>
    </recommendedName>
</protein>
<dbReference type="PROSITE" id="PS51352">
    <property type="entry name" value="THIOREDOXIN_2"/>
    <property type="match status" value="1"/>
</dbReference>
<feature type="active site" description="Nucleophile" evidence="4">
    <location>
        <position position="32"/>
    </location>
</feature>
<sequence length="107" mass="11951">MSVVASVQSHSEFQTLINSGQVVIIDFWAEWCGPCRFISPVFEKLASDQVFSSIKFVKVNTDEQVDIASEVEIRSLPTFMVFRGGQKLDQLVGANPPALEQLVRKYA</sequence>
<keyword evidence="8" id="KW-1185">Reference proteome</keyword>
<dbReference type="Pfam" id="PF00085">
    <property type="entry name" value="Thioredoxin"/>
    <property type="match status" value="1"/>
</dbReference>
<evidence type="ECO:0000259" key="6">
    <source>
        <dbReference type="PROSITE" id="PS51352"/>
    </source>
</evidence>
<dbReference type="OrthoDB" id="10263751at2759"/>
<reference evidence="7 8" key="1">
    <citation type="submission" date="2014-06" db="EMBL/GenBank/DDBJ databases">
        <title>The Genome of the Aflatoxigenic Filamentous Fungus Aspergillus nomius.</title>
        <authorList>
            <person name="Moore M.G."/>
            <person name="Shannon B.M."/>
            <person name="Brian M.M."/>
        </authorList>
    </citation>
    <scope>NUCLEOTIDE SEQUENCE [LARGE SCALE GENOMIC DNA]</scope>
    <source>
        <strain evidence="7 8">NRRL 13137</strain>
    </source>
</reference>
<evidence type="ECO:0000256" key="1">
    <source>
        <dbReference type="ARBA" id="ARBA00008987"/>
    </source>
</evidence>
<comment type="similarity">
    <text evidence="1 3">Belongs to the thioredoxin family.</text>
</comment>
<keyword evidence="2 5" id="KW-1015">Disulfide bond</keyword>
<dbReference type="InterPro" id="IPR013766">
    <property type="entry name" value="Thioredoxin_domain"/>
</dbReference>
<dbReference type="Gene3D" id="3.40.30.10">
    <property type="entry name" value="Glutaredoxin"/>
    <property type="match status" value="1"/>
</dbReference>
<feature type="disulfide bond" description="Redox-active" evidence="5">
    <location>
        <begin position="32"/>
        <end position="35"/>
    </location>
</feature>
<proteinExistence type="inferred from homology"/>
<dbReference type="STRING" id="1509407.A0A0L1JFD4"/>
<feature type="domain" description="Thioredoxin" evidence="6">
    <location>
        <begin position="1"/>
        <end position="107"/>
    </location>
</feature>
<dbReference type="PROSITE" id="PS00194">
    <property type="entry name" value="THIOREDOXIN_1"/>
    <property type="match status" value="1"/>
</dbReference>
<organism evidence="7 8">
    <name type="scientific">Aspergillus nomiae NRRL (strain ATCC 15546 / NRRL 13137 / CBS 260.88 / M93)</name>
    <dbReference type="NCBI Taxonomy" id="1509407"/>
    <lineage>
        <taxon>Eukaryota</taxon>
        <taxon>Fungi</taxon>
        <taxon>Dikarya</taxon>
        <taxon>Ascomycota</taxon>
        <taxon>Pezizomycotina</taxon>
        <taxon>Eurotiomycetes</taxon>
        <taxon>Eurotiomycetidae</taxon>
        <taxon>Eurotiales</taxon>
        <taxon>Aspergillaceae</taxon>
        <taxon>Aspergillus</taxon>
        <taxon>Aspergillus subgen. Circumdati</taxon>
    </lineage>
</organism>
<dbReference type="SUPFAM" id="SSF52833">
    <property type="entry name" value="Thioredoxin-like"/>
    <property type="match status" value="1"/>
</dbReference>
<dbReference type="RefSeq" id="XP_015411442.1">
    <property type="nucleotide sequence ID" value="XM_015546513.1"/>
</dbReference>
<accession>A0A0L1JFD4</accession>
<dbReference type="CDD" id="cd02947">
    <property type="entry name" value="TRX_family"/>
    <property type="match status" value="1"/>
</dbReference>
<feature type="site" description="Contributes to redox potential value" evidence="4">
    <location>
        <position position="34"/>
    </location>
</feature>
<feature type="site" description="Contributes to redox potential value" evidence="4">
    <location>
        <position position="33"/>
    </location>
</feature>
<dbReference type="Proteomes" id="UP000037505">
    <property type="component" value="Unassembled WGS sequence"/>
</dbReference>
<dbReference type="AlphaFoldDB" id="A0A0L1JFD4"/>
<keyword evidence="5" id="KW-0676">Redox-active center</keyword>
<dbReference type="EMBL" id="JNOM01000013">
    <property type="protein sequence ID" value="KNG90519.1"/>
    <property type="molecule type" value="Genomic_DNA"/>
</dbReference>
<feature type="active site" description="Nucleophile" evidence="4">
    <location>
        <position position="35"/>
    </location>
</feature>
<dbReference type="FunFam" id="3.40.30.10:FF:000245">
    <property type="entry name" value="Thioredoxin"/>
    <property type="match status" value="1"/>
</dbReference>
<evidence type="ECO:0000256" key="3">
    <source>
        <dbReference type="PIRNR" id="PIRNR000077"/>
    </source>
</evidence>
<evidence type="ECO:0000313" key="8">
    <source>
        <dbReference type="Proteomes" id="UP000037505"/>
    </source>
</evidence>
<dbReference type="GO" id="GO:0015035">
    <property type="term" value="F:protein-disulfide reductase activity"/>
    <property type="evidence" value="ECO:0007669"/>
    <property type="project" value="InterPro"/>
</dbReference>
<evidence type="ECO:0000256" key="5">
    <source>
        <dbReference type="PIRSR" id="PIRSR000077-4"/>
    </source>
</evidence>
<dbReference type="PIRSF" id="PIRSF000077">
    <property type="entry name" value="Thioredoxin"/>
    <property type="match status" value="1"/>
</dbReference>
<dbReference type="InterPro" id="IPR036249">
    <property type="entry name" value="Thioredoxin-like_sf"/>
</dbReference>
<name>A0A0L1JFD4_ASPN3</name>
<dbReference type="GeneID" id="26803060"/>
<dbReference type="NCBIfam" id="TIGR01068">
    <property type="entry name" value="thioredoxin"/>
    <property type="match status" value="1"/>
</dbReference>